<dbReference type="Gene3D" id="2.60.40.790">
    <property type="match status" value="1"/>
</dbReference>
<name>A0A0N4ZTN8_PARTI</name>
<evidence type="ECO:0000256" key="4">
    <source>
        <dbReference type="ARBA" id="ARBA00022490"/>
    </source>
</evidence>
<dbReference type="InterPro" id="IPR008978">
    <property type="entry name" value="HSP20-like_chaperone"/>
</dbReference>
<dbReference type="Proteomes" id="UP000038045">
    <property type="component" value="Unplaced"/>
</dbReference>
<comment type="subcellular location">
    <subcellularLocation>
        <location evidence="2">Cytoplasm</location>
    </subcellularLocation>
    <subcellularLocation>
        <location evidence="1">Nucleus</location>
    </subcellularLocation>
</comment>
<evidence type="ECO:0000256" key="1">
    <source>
        <dbReference type="ARBA" id="ARBA00004123"/>
    </source>
</evidence>
<dbReference type="AlphaFoldDB" id="A0A0N4ZTN8"/>
<dbReference type="WBParaSite" id="PTRK_0001186600.1">
    <property type="protein sequence ID" value="PTRK_0001186600.1"/>
    <property type="gene ID" value="PTRK_0001186600"/>
</dbReference>
<proteinExistence type="predicted"/>
<dbReference type="InterPro" id="IPR037895">
    <property type="entry name" value="NUDCD1"/>
</dbReference>
<evidence type="ECO:0000256" key="5">
    <source>
        <dbReference type="ARBA" id="ARBA00023242"/>
    </source>
</evidence>
<evidence type="ECO:0000313" key="8">
    <source>
        <dbReference type="WBParaSite" id="PTRK_0001186600.1"/>
    </source>
</evidence>
<dbReference type="SUPFAM" id="SSF49764">
    <property type="entry name" value="HSP20-like chaperones"/>
    <property type="match status" value="1"/>
</dbReference>
<keyword evidence="7" id="KW-1185">Reference proteome</keyword>
<dbReference type="PANTHER" id="PTHR21664">
    <property type="entry name" value="CHRONIC MYELOGENOUS LEUKEMIA TUMOR ANTIGEN 66"/>
    <property type="match status" value="1"/>
</dbReference>
<accession>A0A0N4ZTN8</accession>
<organism evidence="7 8">
    <name type="scientific">Parastrongyloides trichosuri</name>
    <name type="common">Possum-specific nematode worm</name>
    <dbReference type="NCBI Taxonomy" id="131310"/>
    <lineage>
        <taxon>Eukaryota</taxon>
        <taxon>Metazoa</taxon>
        <taxon>Ecdysozoa</taxon>
        <taxon>Nematoda</taxon>
        <taxon>Chromadorea</taxon>
        <taxon>Rhabditida</taxon>
        <taxon>Tylenchina</taxon>
        <taxon>Panagrolaimomorpha</taxon>
        <taxon>Strongyloidoidea</taxon>
        <taxon>Strongyloididae</taxon>
        <taxon>Parastrongyloides</taxon>
    </lineage>
</organism>
<evidence type="ECO:0000313" key="7">
    <source>
        <dbReference type="Proteomes" id="UP000038045"/>
    </source>
</evidence>
<sequence length="587" mass="68252">MSIEDTKVNLIELRPNKILIDKNFESYKLYFSNNNISFTNLSDEILTTKPHPLDISYMHYRLYNEQNNIFMDPFSNSIKIFTVLKDGSIYSFEYDNDTGKFINSTKVYEHFIKENNEGWEIVGEGNSDTMIYKDCDIDNRYPYTVNCLSKELVVAGNGMSKILLFDRSNIEWNVIHRLDVDFKFIISDVRIINDNVIYILTKSIIHKKDCPKKVDDCIQFLSKFTLFILKKDEISWNKESEDIFYALGNVELCTFDYDLENVIVQSISEPFVINKEKYPMYEDGSFVDKNYAIKQTDSHVSISFIFPYEIKNEDVSINISSNVLTVLVKGEEIFKECLKYRVKSSTITIKIFHSNLYLEVEKDDHKLWDEYIVTDNTKFLQPSQFLGKSEDECRNVPLFHEREECDDERLQTSFIYWLDISTLDIINQSSLITEMPLFSQKFSPNIPTSICIPEDVDGILWEFPSKCENRKILHKSTFNALSYIQASKGKRRYTISSPFSTYVAIVEDFKNIHIYWCSEKLSTEGLVNRKSGKSIGSIAKQNIISLTQNNSTEFDDKRVITTPIVGCICLEDCIIIGLKDNLVHIKL</sequence>
<dbReference type="GO" id="GO:0005737">
    <property type="term" value="C:cytoplasm"/>
    <property type="evidence" value="ECO:0007669"/>
    <property type="project" value="UniProtKB-SubCell"/>
</dbReference>
<keyword evidence="5" id="KW-0539">Nucleus</keyword>
<dbReference type="InterPro" id="IPR007052">
    <property type="entry name" value="CS_dom"/>
</dbReference>
<protein>
    <recommendedName>
        <fullName evidence="3">NudC domain-containing protein 1</fullName>
    </recommendedName>
</protein>
<evidence type="ECO:0000259" key="6">
    <source>
        <dbReference type="Pfam" id="PF04969"/>
    </source>
</evidence>
<dbReference type="STRING" id="131310.A0A0N4ZTN8"/>
<dbReference type="GO" id="GO:0005634">
    <property type="term" value="C:nucleus"/>
    <property type="evidence" value="ECO:0007669"/>
    <property type="project" value="UniProtKB-SubCell"/>
</dbReference>
<keyword evidence="4" id="KW-0963">Cytoplasm</keyword>
<dbReference type="PANTHER" id="PTHR21664:SF1">
    <property type="entry name" value="NUDC DOMAIN-CONTAINING PROTEIN 1"/>
    <property type="match status" value="1"/>
</dbReference>
<dbReference type="Pfam" id="PF04969">
    <property type="entry name" value="CS"/>
    <property type="match status" value="1"/>
</dbReference>
<evidence type="ECO:0000256" key="2">
    <source>
        <dbReference type="ARBA" id="ARBA00004496"/>
    </source>
</evidence>
<reference evidence="8" key="1">
    <citation type="submission" date="2017-02" db="UniProtKB">
        <authorList>
            <consortium name="WormBaseParasite"/>
        </authorList>
    </citation>
    <scope>IDENTIFICATION</scope>
</reference>
<evidence type="ECO:0000256" key="3">
    <source>
        <dbReference type="ARBA" id="ARBA00018915"/>
    </source>
</evidence>
<feature type="domain" description="CS" evidence="6">
    <location>
        <begin position="290"/>
        <end position="361"/>
    </location>
</feature>